<gene>
    <name evidence="3" type="ORF">K505DRAFT_241545</name>
</gene>
<dbReference type="PANTHER" id="PTHR33112:SF9">
    <property type="entry name" value="HETEROKARYON INCOMPATIBILITY DOMAIN-CONTAINING PROTEIN"/>
    <property type="match status" value="1"/>
</dbReference>
<keyword evidence="4" id="KW-1185">Reference proteome</keyword>
<dbReference type="Proteomes" id="UP000799757">
    <property type="component" value="Unassembled WGS sequence"/>
</dbReference>
<feature type="region of interest" description="Disordered" evidence="1">
    <location>
        <begin position="1"/>
        <end position="20"/>
    </location>
</feature>
<name>A0A6A6XDW3_9PLEO</name>
<dbReference type="PANTHER" id="PTHR33112">
    <property type="entry name" value="DOMAIN PROTEIN, PUTATIVE-RELATED"/>
    <property type="match status" value="1"/>
</dbReference>
<dbReference type="InterPro" id="IPR010730">
    <property type="entry name" value="HET"/>
</dbReference>
<dbReference type="Pfam" id="PF06985">
    <property type="entry name" value="HET"/>
    <property type="match status" value="1"/>
</dbReference>
<dbReference type="EMBL" id="MU001882">
    <property type="protein sequence ID" value="KAF2794689.1"/>
    <property type="molecule type" value="Genomic_DNA"/>
</dbReference>
<organism evidence="3 4">
    <name type="scientific">Melanomma pulvis-pyrius CBS 109.77</name>
    <dbReference type="NCBI Taxonomy" id="1314802"/>
    <lineage>
        <taxon>Eukaryota</taxon>
        <taxon>Fungi</taxon>
        <taxon>Dikarya</taxon>
        <taxon>Ascomycota</taxon>
        <taxon>Pezizomycotina</taxon>
        <taxon>Dothideomycetes</taxon>
        <taxon>Pleosporomycetidae</taxon>
        <taxon>Pleosporales</taxon>
        <taxon>Melanommataceae</taxon>
        <taxon>Melanomma</taxon>
    </lineage>
</organism>
<evidence type="ECO:0000256" key="1">
    <source>
        <dbReference type="SAM" id="MobiDB-lite"/>
    </source>
</evidence>
<dbReference type="OrthoDB" id="5125733at2759"/>
<dbReference type="AlphaFoldDB" id="A0A6A6XDW3"/>
<accession>A0A6A6XDW3</accession>
<reference evidence="3" key="1">
    <citation type="journal article" date="2020" name="Stud. Mycol.">
        <title>101 Dothideomycetes genomes: a test case for predicting lifestyles and emergence of pathogens.</title>
        <authorList>
            <person name="Haridas S."/>
            <person name="Albert R."/>
            <person name="Binder M."/>
            <person name="Bloem J."/>
            <person name="Labutti K."/>
            <person name="Salamov A."/>
            <person name="Andreopoulos B."/>
            <person name="Baker S."/>
            <person name="Barry K."/>
            <person name="Bills G."/>
            <person name="Bluhm B."/>
            <person name="Cannon C."/>
            <person name="Castanera R."/>
            <person name="Culley D."/>
            <person name="Daum C."/>
            <person name="Ezra D."/>
            <person name="Gonzalez J."/>
            <person name="Henrissat B."/>
            <person name="Kuo A."/>
            <person name="Liang C."/>
            <person name="Lipzen A."/>
            <person name="Lutzoni F."/>
            <person name="Magnuson J."/>
            <person name="Mondo S."/>
            <person name="Nolan M."/>
            <person name="Ohm R."/>
            <person name="Pangilinan J."/>
            <person name="Park H.-J."/>
            <person name="Ramirez L."/>
            <person name="Alfaro M."/>
            <person name="Sun H."/>
            <person name="Tritt A."/>
            <person name="Yoshinaga Y."/>
            <person name="Zwiers L.-H."/>
            <person name="Turgeon B."/>
            <person name="Goodwin S."/>
            <person name="Spatafora J."/>
            <person name="Crous P."/>
            <person name="Grigoriev I."/>
        </authorList>
    </citation>
    <scope>NUCLEOTIDE SEQUENCE</scope>
    <source>
        <strain evidence="3">CBS 109.77</strain>
    </source>
</reference>
<feature type="domain" description="Heterokaryon incompatibility" evidence="2">
    <location>
        <begin position="207"/>
        <end position="358"/>
    </location>
</feature>
<proteinExistence type="predicted"/>
<evidence type="ECO:0000259" key="2">
    <source>
        <dbReference type="Pfam" id="PF06985"/>
    </source>
</evidence>
<evidence type="ECO:0000313" key="4">
    <source>
        <dbReference type="Proteomes" id="UP000799757"/>
    </source>
</evidence>
<evidence type="ECO:0000313" key="3">
    <source>
        <dbReference type="EMBL" id="KAF2794689.1"/>
    </source>
</evidence>
<sequence>MPIPKSLRPKRQTSGSSSQARRKLCRLCHNLDPRGHASSVYHTESSKVATTSLTLVLDTLSLSRTKMPAEGGCRFCGVLVHAMDAFFEDWRGSRQRVTVDIKEKGSIKVGIDGERWTGELVEIYAGAASRAPWPTLGIAHHIPTNAGSDDTFNFARRCIRDCLTSSKHTACKPPSKSGSVLPKRLLDVGRVAAPIRLIDTQGKPFQYVTLSHCWGTGPVLTATKSNWQKLASNIPFTALPHLFQDAIIITRQLGLRYIWIDSLCIIQDSTRDWETESIKMGGIYENSYVTLSAMSSRDSSTHCLVERRKPIKITYENTTGKEFAIRARKFADHHPDVNEGAPAKPDGPLSTRAWALQEHVLSTRVLHYTATELLFECKTSYRCECSSSRRTYPTTPSLIPKAIAKKKGSVDAVWDAWQHVVEQYSKRELTVPSDKLPAISGIANKIKDVSRSSYIAGLWKGNLASDLLWSASHTPSTSAYALETYRAPTFSWASLNTPISYYAPDTDERETFRSTISLLSSSVALTGLNTLGTVSSASLKLRGPCLFALLCSSQRDSIWEYTVLIKGTSAIRISHDCLLCEDDNTTDSMSTGKTVRRAQLSTPMSHFKTPVLCLSVARYDTWFSGLVLGVSGRASGAWERLGTFAAGMEGFDKTEEKEIVLV</sequence>
<protein>
    <submittedName>
        <fullName evidence="3">HET-domain-containing protein</fullName>
    </submittedName>
</protein>